<accession>A0AAU8B7A5</accession>
<organism evidence="1">
    <name type="scientific">Dulem virus 34</name>
    <dbReference type="NCBI Taxonomy" id="3145752"/>
    <lineage>
        <taxon>Viruses</taxon>
        <taxon>Duplodnaviria</taxon>
        <taxon>Heunggongvirae</taxon>
        <taxon>Uroviricota</taxon>
        <taxon>Caudoviricetes</taxon>
    </lineage>
</organism>
<reference evidence="1" key="1">
    <citation type="submission" date="2024-03" db="EMBL/GenBank/DDBJ databases">
        <title>Diverse circular DNA viruses in blood, oral, and fecal samples of captive lemurs.</title>
        <authorList>
            <person name="Paietta E.N."/>
            <person name="Kraberger S."/>
            <person name="Lund M.C."/>
            <person name="Custer J.M."/>
            <person name="Vargas K.M."/>
            <person name="Ehmke E.E."/>
            <person name="Yoder A.D."/>
            <person name="Varsani A."/>
        </authorList>
    </citation>
    <scope>NUCLEOTIDE SEQUENCE</scope>
    <source>
        <strain evidence="1">Duke_28FF_219</strain>
    </source>
</reference>
<protein>
    <submittedName>
        <fullName evidence="1">Uncharacterized protein</fullName>
    </submittedName>
</protein>
<name>A0AAU8B7A5_9CAUD</name>
<dbReference type="EMBL" id="PP511788">
    <property type="protein sequence ID" value="XCD07395.1"/>
    <property type="molecule type" value="Genomic_DNA"/>
</dbReference>
<evidence type="ECO:0000313" key="1">
    <source>
        <dbReference type="EMBL" id="XCD07395.1"/>
    </source>
</evidence>
<proteinExistence type="predicted"/>
<sequence length="123" mass="13719">MFAEKYNAARAMENKYRDAPRAGWIEKGSRARSNQAITLPRTEAMKLAADLASATYANFFRLYEVLNLQGYMSRLAEGEPGAVICERCHNNYLLGWMGGKCPYCEAEEAASRKVKEILGGGEE</sequence>